<sequence length="202" mass="22636">MARPRKDSTQPGARQRITEAYWALAAERAFPDIAVDQILKRAGCNRTTFYYHFENLAAVRTEAEKQRLTAEKFRSIVRLIVSRDVNSSAVRAFYDENLDVIRYLARQMAGSPQGEESDRFRAAVRAMWIEQGLLRGDGGDSDLLLAAHIFLINGLLGSIASLADLREDEFFVRLDSFSQLYSTTVMSVLADVLPASALEALE</sequence>
<evidence type="ECO:0000256" key="2">
    <source>
        <dbReference type="PROSITE-ProRule" id="PRU00335"/>
    </source>
</evidence>
<evidence type="ECO:0000313" key="5">
    <source>
        <dbReference type="Proteomes" id="UP000192359"/>
    </source>
</evidence>
<evidence type="ECO:0000259" key="3">
    <source>
        <dbReference type="PROSITE" id="PS50977"/>
    </source>
</evidence>
<dbReference type="Proteomes" id="UP000192359">
    <property type="component" value="Unassembled WGS sequence"/>
</dbReference>
<evidence type="ECO:0000313" key="4">
    <source>
        <dbReference type="EMBL" id="ORC16104.1"/>
    </source>
</evidence>
<name>A0A1Y1RNF7_9MICC</name>
<dbReference type="InterPro" id="IPR009057">
    <property type="entry name" value="Homeodomain-like_sf"/>
</dbReference>
<dbReference type="OrthoDB" id="3193022at2"/>
<feature type="domain" description="HTH tetR-type" evidence="3">
    <location>
        <begin position="11"/>
        <end position="71"/>
    </location>
</feature>
<reference evidence="4 5" key="1">
    <citation type="submission" date="2016-05" db="EMBL/GenBank/DDBJ databases">
        <title>Draft genome sequence of a porcine commensal Rothia nasimurium.</title>
        <authorList>
            <person name="Gaiser R.A."/>
            <person name="Van Baarlen P."/>
            <person name="Wells J.M."/>
        </authorList>
    </citation>
    <scope>NUCLEOTIDE SEQUENCE [LARGE SCALE GENOMIC DNA]</scope>
    <source>
        <strain evidence="4 5">PT-32</strain>
    </source>
</reference>
<dbReference type="GO" id="GO:0003677">
    <property type="term" value="F:DNA binding"/>
    <property type="evidence" value="ECO:0007669"/>
    <property type="project" value="UniProtKB-UniRule"/>
</dbReference>
<dbReference type="EMBL" id="LXWF01000041">
    <property type="protein sequence ID" value="ORC16104.1"/>
    <property type="molecule type" value="Genomic_DNA"/>
</dbReference>
<protein>
    <recommendedName>
        <fullName evidence="3">HTH tetR-type domain-containing protein</fullName>
    </recommendedName>
</protein>
<dbReference type="InterPro" id="IPR001647">
    <property type="entry name" value="HTH_TetR"/>
</dbReference>
<accession>A0A1Y1RNF7</accession>
<proteinExistence type="predicted"/>
<dbReference type="PROSITE" id="PS50977">
    <property type="entry name" value="HTH_TETR_2"/>
    <property type="match status" value="1"/>
</dbReference>
<organism evidence="4 5">
    <name type="scientific">Rothia nasimurium</name>
    <dbReference type="NCBI Taxonomy" id="85336"/>
    <lineage>
        <taxon>Bacteria</taxon>
        <taxon>Bacillati</taxon>
        <taxon>Actinomycetota</taxon>
        <taxon>Actinomycetes</taxon>
        <taxon>Micrococcales</taxon>
        <taxon>Micrococcaceae</taxon>
        <taxon>Rothia</taxon>
    </lineage>
</organism>
<dbReference type="SUPFAM" id="SSF46689">
    <property type="entry name" value="Homeodomain-like"/>
    <property type="match status" value="1"/>
</dbReference>
<keyword evidence="1 2" id="KW-0238">DNA-binding</keyword>
<dbReference type="RefSeq" id="WP_083092741.1">
    <property type="nucleotide sequence ID" value="NZ_LXWF01000041.1"/>
</dbReference>
<gene>
    <name evidence="4" type="ORF">A7979_05745</name>
</gene>
<comment type="caution">
    <text evidence="4">The sequence shown here is derived from an EMBL/GenBank/DDBJ whole genome shotgun (WGS) entry which is preliminary data.</text>
</comment>
<dbReference type="Gene3D" id="1.10.357.10">
    <property type="entry name" value="Tetracycline Repressor, domain 2"/>
    <property type="match status" value="1"/>
</dbReference>
<keyword evidence="5" id="KW-1185">Reference proteome</keyword>
<dbReference type="AlphaFoldDB" id="A0A1Y1RNF7"/>
<evidence type="ECO:0000256" key="1">
    <source>
        <dbReference type="ARBA" id="ARBA00023125"/>
    </source>
</evidence>
<feature type="DNA-binding region" description="H-T-H motif" evidence="2">
    <location>
        <begin position="34"/>
        <end position="53"/>
    </location>
</feature>